<keyword evidence="3" id="KW-1185">Reference proteome</keyword>
<reference evidence="2" key="2">
    <citation type="submission" date="2025-09" db="UniProtKB">
        <authorList>
            <consortium name="Ensembl"/>
        </authorList>
    </citation>
    <scope>IDENTIFICATION</scope>
</reference>
<accession>A0A8C8ABR4</accession>
<organism evidence="2 3">
    <name type="scientific">Otus sunia</name>
    <name type="common">Oriental scops-owl</name>
    <dbReference type="NCBI Taxonomy" id="257818"/>
    <lineage>
        <taxon>Eukaryota</taxon>
        <taxon>Metazoa</taxon>
        <taxon>Chordata</taxon>
        <taxon>Craniata</taxon>
        <taxon>Vertebrata</taxon>
        <taxon>Euteleostomi</taxon>
        <taxon>Archelosauria</taxon>
        <taxon>Archosauria</taxon>
        <taxon>Dinosauria</taxon>
        <taxon>Saurischia</taxon>
        <taxon>Theropoda</taxon>
        <taxon>Coelurosauria</taxon>
        <taxon>Aves</taxon>
        <taxon>Neognathae</taxon>
        <taxon>Neoaves</taxon>
        <taxon>Telluraves</taxon>
        <taxon>Strigiformes</taxon>
        <taxon>Strigidae</taxon>
        <taxon>Otus</taxon>
    </lineage>
</organism>
<evidence type="ECO:0000313" key="2">
    <source>
        <dbReference type="Ensembl" id="ENSOSUP00000003251.1"/>
    </source>
</evidence>
<dbReference type="Proteomes" id="UP000694552">
    <property type="component" value="Unplaced"/>
</dbReference>
<name>A0A8C8ABR4_9STRI</name>
<reference evidence="2" key="1">
    <citation type="submission" date="2025-08" db="UniProtKB">
        <authorList>
            <consortium name="Ensembl"/>
        </authorList>
    </citation>
    <scope>IDENTIFICATION</scope>
</reference>
<evidence type="ECO:0000313" key="3">
    <source>
        <dbReference type="Proteomes" id="UP000694552"/>
    </source>
</evidence>
<dbReference type="Ensembl" id="ENSOSUT00000003346.1">
    <property type="protein sequence ID" value="ENSOSUP00000003251.1"/>
    <property type="gene ID" value="ENSOSUG00000002289.1"/>
</dbReference>
<sequence>MLLLHRATATANCQARPPWPVTPSAGARPSPPCPRLTSLGSREMKSLWNWGSITCIMYLIWEGSQRSMSSSRARSFSGPLQPPSTHPDPSTFPQAGGGLWERWGLRCPEPGAGPGGSESLGWNMGCVTADRAPALQGEGQHEGG</sequence>
<feature type="region of interest" description="Disordered" evidence="1">
    <location>
        <begin position="70"/>
        <end position="119"/>
    </location>
</feature>
<protein>
    <submittedName>
        <fullName evidence="2">Uncharacterized protein</fullName>
    </submittedName>
</protein>
<dbReference type="AlphaFoldDB" id="A0A8C8ABR4"/>
<proteinExistence type="predicted"/>
<evidence type="ECO:0000256" key="1">
    <source>
        <dbReference type="SAM" id="MobiDB-lite"/>
    </source>
</evidence>